<dbReference type="Proteomes" id="UP000298030">
    <property type="component" value="Unassembled WGS sequence"/>
</dbReference>
<protein>
    <submittedName>
        <fullName evidence="1">Uncharacterized protein</fullName>
    </submittedName>
</protein>
<proteinExistence type="predicted"/>
<sequence length="310" mass="33748">MVRDGGAWGIWLKSDGYYEGSYVALTLLLVSEVFLGTKYMAEVELRRLRVTVHNVWPPTVARPRSRECTIDGTGFNLGGEEKSERNPVSVDAKPIFVIKSRLPGTLERRALRALACSRTGAPLHDILLSSVHYIGSGGLCTILVLWECALGPLDRHFVRRIIPGSSGTTPILPDRARVRSKFVGFAMGGTSCAPQTIGEVTSHRPIYPFGFVLFAGVITRSGSGFSGLILAPTSSDAPLNIDGSYLRRLSLVGWWITNDHCAHSIPGVSSLQDPYHSRIMHNLRRVFSSNLESFPPHGNAAPELASKSAP</sequence>
<reference evidence="1 2" key="1">
    <citation type="journal article" date="2019" name="Nat. Ecol. Evol.">
        <title>Megaphylogeny resolves global patterns of mushroom evolution.</title>
        <authorList>
            <person name="Varga T."/>
            <person name="Krizsan K."/>
            <person name="Foldi C."/>
            <person name="Dima B."/>
            <person name="Sanchez-Garcia M."/>
            <person name="Sanchez-Ramirez S."/>
            <person name="Szollosi G.J."/>
            <person name="Szarkandi J.G."/>
            <person name="Papp V."/>
            <person name="Albert L."/>
            <person name="Andreopoulos W."/>
            <person name="Angelini C."/>
            <person name="Antonin V."/>
            <person name="Barry K.W."/>
            <person name="Bougher N.L."/>
            <person name="Buchanan P."/>
            <person name="Buyck B."/>
            <person name="Bense V."/>
            <person name="Catcheside P."/>
            <person name="Chovatia M."/>
            <person name="Cooper J."/>
            <person name="Damon W."/>
            <person name="Desjardin D."/>
            <person name="Finy P."/>
            <person name="Geml J."/>
            <person name="Haridas S."/>
            <person name="Hughes K."/>
            <person name="Justo A."/>
            <person name="Karasinski D."/>
            <person name="Kautmanova I."/>
            <person name="Kiss B."/>
            <person name="Kocsube S."/>
            <person name="Kotiranta H."/>
            <person name="LaButti K.M."/>
            <person name="Lechner B.E."/>
            <person name="Liimatainen K."/>
            <person name="Lipzen A."/>
            <person name="Lukacs Z."/>
            <person name="Mihaltcheva S."/>
            <person name="Morgado L.N."/>
            <person name="Niskanen T."/>
            <person name="Noordeloos M.E."/>
            <person name="Ohm R.A."/>
            <person name="Ortiz-Santana B."/>
            <person name="Ovrebo C."/>
            <person name="Racz N."/>
            <person name="Riley R."/>
            <person name="Savchenko A."/>
            <person name="Shiryaev A."/>
            <person name="Soop K."/>
            <person name="Spirin V."/>
            <person name="Szebenyi C."/>
            <person name="Tomsovsky M."/>
            <person name="Tulloss R.E."/>
            <person name="Uehling J."/>
            <person name="Grigoriev I.V."/>
            <person name="Vagvolgyi C."/>
            <person name="Papp T."/>
            <person name="Martin F.M."/>
            <person name="Miettinen O."/>
            <person name="Hibbett D.S."/>
            <person name="Nagy L.G."/>
        </authorList>
    </citation>
    <scope>NUCLEOTIDE SEQUENCE [LARGE SCALE GENOMIC DNA]</scope>
    <source>
        <strain evidence="1 2">FP101781</strain>
    </source>
</reference>
<comment type="caution">
    <text evidence="1">The sequence shown here is derived from an EMBL/GenBank/DDBJ whole genome shotgun (WGS) entry which is preliminary data.</text>
</comment>
<organism evidence="1 2">
    <name type="scientific">Coprinellus micaceus</name>
    <name type="common">Glistening ink-cap mushroom</name>
    <name type="synonym">Coprinus micaceus</name>
    <dbReference type="NCBI Taxonomy" id="71717"/>
    <lineage>
        <taxon>Eukaryota</taxon>
        <taxon>Fungi</taxon>
        <taxon>Dikarya</taxon>
        <taxon>Basidiomycota</taxon>
        <taxon>Agaricomycotina</taxon>
        <taxon>Agaricomycetes</taxon>
        <taxon>Agaricomycetidae</taxon>
        <taxon>Agaricales</taxon>
        <taxon>Agaricineae</taxon>
        <taxon>Psathyrellaceae</taxon>
        <taxon>Coprinellus</taxon>
    </lineage>
</organism>
<dbReference type="AlphaFoldDB" id="A0A4Y7SVD5"/>
<gene>
    <name evidence="1" type="ORF">FA13DRAFT_1713691</name>
</gene>
<name>A0A4Y7SVD5_COPMI</name>
<keyword evidence="2" id="KW-1185">Reference proteome</keyword>
<dbReference type="EMBL" id="QPFP01000053">
    <property type="protein sequence ID" value="TEB25836.1"/>
    <property type="molecule type" value="Genomic_DNA"/>
</dbReference>
<evidence type="ECO:0000313" key="1">
    <source>
        <dbReference type="EMBL" id="TEB25836.1"/>
    </source>
</evidence>
<accession>A0A4Y7SVD5</accession>
<evidence type="ECO:0000313" key="2">
    <source>
        <dbReference type="Proteomes" id="UP000298030"/>
    </source>
</evidence>